<evidence type="ECO:0000313" key="2">
    <source>
        <dbReference type="Proteomes" id="UP000015102"/>
    </source>
</evidence>
<dbReference type="Proteomes" id="UP000015102">
    <property type="component" value="Unassembled WGS sequence"/>
</dbReference>
<accession>T1GSJ3</accession>
<reference evidence="2" key="1">
    <citation type="submission" date="2013-02" db="EMBL/GenBank/DDBJ databases">
        <authorList>
            <person name="Hughes D."/>
        </authorList>
    </citation>
    <scope>NUCLEOTIDE SEQUENCE</scope>
    <source>
        <strain>Durham</strain>
        <strain evidence="2">NC isolate 2 -- Noor lab</strain>
    </source>
</reference>
<dbReference type="EMBL" id="CAQQ02134312">
    <property type="status" value="NOT_ANNOTATED_CDS"/>
    <property type="molecule type" value="Genomic_DNA"/>
</dbReference>
<dbReference type="EnsemblMetazoa" id="MESCA006653-RA">
    <property type="protein sequence ID" value="MESCA006653-PA"/>
    <property type="gene ID" value="MESCA006653"/>
</dbReference>
<evidence type="ECO:0000313" key="1">
    <source>
        <dbReference type="EnsemblMetazoa" id="MESCA006653-PA"/>
    </source>
</evidence>
<dbReference type="EMBL" id="CAQQ02134313">
    <property type="status" value="NOT_ANNOTATED_CDS"/>
    <property type="molecule type" value="Genomic_DNA"/>
</dbReference>
<dbReference type="AlphaFoldDB" id="T1GSJ3"/>
<proteinExistence type="predicted"/>
<reference evidence="1" key="2">
    <citation type="submission" date="2015-06" db="UniProtKB">
        <authorList>
            <consortium name="EnsemblMetazoa"/>
        </authorList>
    </citation>
    <scope>IDENTIFICATION</scope>
</reference>
<dbReference type="HOGENOM" id="CLU_2545208_0_0_1"/>
<protein>
    <submittedName>
        <fullName evidence="1">Uncharacterized protein</fullName>
    </submittedName>
</protein>
<sequence>MYGIFAICTPFWNLLEKKSLGVNVNSKLYTYEDDRNWFSGTRPILNCVGALDLLTDASRLEDSVLNNGGWGNKIPFTNHIILL</sequence>
<organism evidence="1 2">
    <name type="scientific">Megaselia scalaris</name>
    <name type="common">Humpbacked fly</name>
    <name type="synonym">Phora scalaris</name>
    <dbReference type="NCBI Taxonomy" id="36166"/>
    <lineage>
        <taxon>Eukaryota</taxon>
        <taxon>Metazoa</taxon>
        <taxon>Ecdysozoa</taxon>
        <taxon>Arthropoda</taxon>
        <taxon>Hexapoda</taxon>
        <taxon>Insecta</taxon>
        <taxon>Pterygota</taxon>
        <taxon>Neoptera</taxon>
        <taxon>Endopterygota</taxon>
        <taxon>Diptera</taxon>
        <taxon>Brachycera</taxon>
        <taxon>Muscomorpha</taxon>
        <taxon>Platypezoidea</taxon>
        <taxon>Phoridae</taxon>
        <taxon>Megaseliini</taxon>
        <taxon>Megaselia</taxon>
    </lineage>
</organism>
<keyword evidence="2" id="KW-1185">Reference proteome</keyword>
<name>T1GSJ3_MEGSC</name>